<dbReference type="InterPro" id="IPR011047">
    <property type="entry name" value="Quinoprotein_ADH-like_sf"/>
</dbReference>
<feature type="region of interest" description="Disordered" evidence="1">
    <location>
        <begin position="56"/>
        <end position="84"/>
    </location>
</feature>
<proteinExistence type="predicted"/>
<name>A0A7L7L433_9BACT</name>
<dbReference type="Pfam" id="PF18962">
    <property type="entry name" value="Por_Secre_tail"/>
    <property type="match status" value="1"/>
</dbReference>
<dbReference type="Proteomes" id="UP000514509">
    <property type="component" value="Chromosome"/>
</dbReference>
<evidence type="ECO:0000313" key="4">
    <source>
        <dbReference type="Proteomes" id="UP000514509"/>
    </source>
</evidence>
<dbReference type="KEGG" id="add:HUW48_05570"/>
<feature type="compositionally biased region" description="Polar residues" evidence="1">
    <location>
        <begin position="56"/>
        <end position="65"/>
    </location>
</feature>
<keyword evidence="4" id="KW-1185">Reference proteome</keyword>
<feature type="domain" description="Secretion system C-terminal sorting" evidence="2">
    <location>
        <begin position="1419"/>
        <end position="1494"/>
    </location>
</feature>
<reference evidence="3 4" key="1">
    <citation type="submission" date="2020-08" db="EMBL/GenBank/DDBJ databases">
        <title>Adhaeribacter dokdonensis sp. nov., isolated from the rhizosphere of Elymus tsukushiensis, a plant native to the Dokdo Islands, Republic of Korea.</title>
        <authorList>
            <person name="Ghim S.Y."/>
        </authorList>
    </citation>
    <scope>NUCLEOTIDE SEQUENCE [LARGE SCALE GENOMIC DNA]</scope>
    <source>
        <strain evidence="3 4">KUDC8001</strain>
    </source>
</reference>
<feature type="region of interest" description="Disordered" evidence="1">
    <location>
        <begin position="693"/>
        <end position="713"/>
    </location>
</feature>
<gene>
    <name evidence="3" type="ORF">HUW48_05570</name>
</gene>
<dbReference type="InterPro" id="IPR026444">
    <property type="entry name" value="Secre_tail"/>
</dbReference>
<organism evidence="3 4">
    <name type="scientific">Adhaeribacter radiodurans</name>
    <dbReference type="NCBI Taxonomy" id="2745197"/>
    <lineage>
        <taxon>Bacteria</taxon>
        <taxon>Pseudomonadati</taxon>
        <taxon>Bacteroidota</taxon>
        <taxon>Cytophagia</taxon>
        <taxon>Cytophagales</taxon>
        <taxon>Hymenobacteraceae</taxon>
        <taxon>Adhaeribacter</taxon>
    </lineage>
</organism>
<evidence type="ECO:0000313" key="3">
    <source>
        <dbReference type="EMBL" id="QMU27540.1"/>
    </source>
</evidence>
<protein>
    <submittedName>
        <fullName evidence="3">T9SS type A sorting domain-containing protein</fullName>
    </submittedName>
</protein>
<dbReference type="RefSeq" id="WP_182414735.1">
    <property type="nucleotide sequence ID" value="NZ_CP055153.1"/>
</dbReference>
<accession>A0A7L7L433</accession>
<evidence type="ECO:0000259" key="2">
    <source>
        <dbReference type="Pfam" id="PF18962"/>
    </source>
</evidence>
<evidence type="ECO:0000256" key="1">
    <source>
        <dbReference type="SAM" id="MobiDB-lite"/>
    </source>
</evidence>
<feature type="compositionally biased region" description="Low complexity" evidence="1">
    <location>
        <begin position="71"/>
        <end position="80"/>
    </location>
</feature>
<sequence length="1498" mass="162698">MKTHLSLLLKGGYTFTLRSNNSRPVLIILLWLPVYFSSLAQTKLWEKTYGGNQSDGLARAQQTSDGGHILGGTSSSGISGDKTEASRGEEDYWIVKLNLDGSKAWDKTFGGNKSDYLASVQQSSDGGYILGGYSYSGKSGDKTENNKGDFSTDYWIVKLNTSGQQEWDKTLGGTESDFIVTVQQTSDRGFILGGYSGSGISGDKSQGVNGSWDYWVVKLKEDGSKEWDKTFGGNESDALTSLIVTPDDGFLLGGYSASDKSGDKSESKKSDCTDDGGSPCLDYWVVKITSEGTKEWDKTFGGYEDDVLNALALAPDGGYLLGGLSESGKSIDKSEPARDDTEDDVFGDYWVIKIGKDGSKIWDKTFGGNKYVNLTSLLTTPDGGYLLSGFSNSDRGGDMGIRRGIGNTWVVKIDTAGTKLWDTSLESGSQLLPTSNGSILLTGNFSGYPNSDYWLVKLQIPNKNAQTLTFFPPDKALTNSPIILTASASSGLPVTYTLISGPAIQNGNQLSFTGYGTVVVRAFQAGDATYSPVEYTTSFRVQRLTPQNDKTIGGNGSDILADMVATADGGYLLAGSSSSDISGDKSMVSKGDSDYWLVKTDKDKNKIWDKSFGGKGIEKLATIISIPDGGYLLGGYSTSDKEGDKSEGNKGKNDFWIVKIDANGTKLWDKTIGGNKDDNLAVIVATPDGGFLLGGSSQSGKSGDKSEENKGTPYENGYIPPDIWLVKIDGNGNKVWDKTYGSQLDDVLTSLIAMPDGNYLIGGNIVYSFNYLLIKIDTQGQQIWEKTFDYSSDNNGYIHNISAMITLPDGGYLLAGIAGFESYYYWIAKLDSDGNKIWDKLYGGRPIFTCYTCEINRSTIVDIQATSTDHYLLAGYTHSNQGGDRSEANRGRQDYWLVEIDANGQKIADKSFGGHDTDQLTAIIATSNGGYLLGGYSSSNTDHEKSENSKGDLDFWLIETQISAFPPSSLQAWNLRYGGSNSDYLTTVIKTNDGGYLLGGYSYSNKSGDKSQDSYGKSDYWVVRTDAAGNKLWDKRYGGTKEDYLKSIAPTADGGFLLGGGSESGISGNKKAINKGGRDIWVVKISRSGEKEWEQSYGGQETEDLQKIIALPDGTYLLAGYSNSPVGGDKTQVNQGNLDYWLVKINMHYGHKIWDKTYGGTANDYVADVLVLNNGDLLVGGTSFSSVSGDKSQGNQGSSDYWLLRTDKVGKKLWDNCYGGKNQDQLLAMLSPNTSTFLLAGHSDSGISGQKTQANKGDKDFWLVQVNNKGEKKWDKTYGGSSDENLRSLILDKDGGYVLGGTSFSGNRGDKSEESQGSSDYWLVKTNNKGKKLWDKRYGGSNEEELRVVWTTEDGGYLLGGRSKSDVSGDRTQPSQGENDFWLVKVAPVTSTISLAAAHSDTFTPKELTSAELLPLTAYPNPFVQEVNISFRVPQTQKITLKVYDSQGQEIVTLFEEVAQGNQTYTRRWKASHSSPGIYTLRLQSNTHQSYQKVFLTQ</sequence>
<dbReference type="SUPFAM" id="SSF50998">
    <property type="entry name" value="Quinoprotein alcohol dehydrogenase-like"/>
    <property type="match status" value="1"/>
</dbReference>
<dbReference type="EMBL" id="CP055153">
    <property type="protein sequence ID" value="QMU27540.1"/>
    <property type="molecule type" value="Genomic_DNA"/>
</dbReference>
<dbReference type="PANTHER" id="PTHR42754:SF1">
    <property type="entry name" value="LIPOPROTEIN"/>
    <property type="match status" value="1"/>
</dbReference>
<dbReference type="NCBIfam" id="TIGR04183">
    <property type="entry name" value="Por_Secre_tail"/>
    <property type="match status" value="1"/>
</dbReference>
<dbReference type="PANTHER" id="PTHR42754">
    <property type="entry name" value="ENDOGLUCANASE"/>
    <property type="match status" value="1"/>
</dbReference>